<dbReference type="OrthoDB" id="5241375at2"/>
<dbReference type="PANTHER" id="PTHR12302:SF3">
    <property type="entry name" value="SERINE_THREONINE-PROTEIN KINASE 31"/>
    <property type="match status" value="1"/>
</dbReference>
<protein>
    <submittedName>
        <fullName evidence="6">Nuclease-like protein</fullName>
    </submittedName>
</protein>
<gene>
    <name evidence="6" type="ORF">FB562_2528</name>
</gene>
<proteinExistence type="predicted"/>
<evidence type="ECO:0000256" key="4">
    <source>
        <dbReference type="SAM" id="MobiDB-lite"/>
    </source>
</evidence>
<dbReference type="PANTHER" id="PTHR12302">
    <property type="entry name" value="EBNA2 BINDING PROTEIN P100"/>
    <property type="match status" value="1"/>
</dbReference>
<keyword evidence="2" id="KW-0255">Endonuclease</keyword>
<keyword evidence="7" id="KW-1185">Reference proteome</keyword>
<dbReference type="InterPro" id="IPR035437">
    <property type="entry name" value="SNase_OB-fold_sf"/>
</dbReference>
<comment type="caution">
    <text evidence="6">The sequence shown here is derived from an EMBL/GenBank/DDBJ whole genome shotgun (WGS) entry which is preliminary data.</text>
</comment>
<dbReference type="AlphaFoldDB" id="A0A542Y1I7"/>
<keyword evidence="1" id="KW-0540">Nuclease</keyword>
<dbReference type="GO" id="GO:0016787">
    <property type="term" value="F:hydrolase activity"/>
    <property type="evidence" value="ECO:0007669"/>
    <property type="project" value="UniProtKB-KW"/>
</dbReference>
<keyword evidence="3" id="KW-0378">Hydrolase</keyword>
<dbReference type="GO" id="GO:0004519">
    <property type="term" value="F:endonuclease activity"/>
    <property type="evidence" value="ECO:0007669"/>
    <property type="project" value="UniProtKB-KW"/>
</dbReference>
<evidence type="ECO:0000313" key="7">
    <source>
        <dbReference type="Proteomes" id="UP000317998"/>
    </source>
</evidence>
<feature type="domain" description="TNase-like" evidence="5">
    <location>
        <begin position="70"/>
        <end position="201"/>
    </location>
</feature>
<reference evidence="6 7" key="1">
    <citation type="submission" date="2019-06" db="EMBL/GenBank/DDBJ databases">
        <title>Sequencing the genomes of 1000 actinobacteria strains.</title>
        <authorList>
            <person name="Klenk H.-P."/>
        </authorList>
    </citation>
    <scope>NUCLEOTIDE SEQUENCE [LARGE SCALE GENOMIC DNA]</scope>
    <source>
        <strain evidence="6 7">DSM 26477</strain>
    </source>
</reference>
<dbReference type="PROSITE" id="PS50830">
    <property type="entry name" value="TNASE_3"/>
    <property type="match status" value="1"/>
</dbReference>
<dbReference type="Gene3D" id="2.40.50.90">
    <property type="match status" value="1"/>
</dbReference>
<dbReference type="EMBL" id="VFOM01000004">
    <property type="protein sequence ID" value="TQL41942.1"/>
    <property type="molecule type" value="Genomic_DNA"/>
</dbReference>
<dbReference type="SUPFAM" id="SSF50199">
    <property type="entry name" value="Staphylococcal nuclease"/>
    <property type="match status" value="1"/>
</dbReference>
<dbReference type="InterPro" id="IPR016071">
    <property type="entry name" value="Staphylococal_nuclease_OB-fold"/>
</dbReference>
<dbReference type="RefSeq" id="WP_141881636.1">
    <property type="nucleotide sequence ID" value="NZ_VFOM01000004.1"/>
</dbReference>
<feature type="compositionally biased region" description="Gly residues" evidence="4">
    <location>
        <begin position="47"/>
        <end position="57"/>
    </location>
</feature>
<sequence>MKKLGLLLVVVVAVIVALTLANGGGAQLLGGGGPGATLSTGDSSGDTSGGAPVGGEASGTEPYDIVSPDGAETMTIDYVHDGDTLFAANANGERLKVRLIGLDTPEVGEHAECFGDEATARLRALLPEGSVVSVAHDAEPQDRYGRELLYLWASDGTFVNLSLVADGYGEALKVGANDQYWPQLQAAEADARAASAGLWAAC</sequence>
<name>A0A542Y1I7_9MICO</name>
<dbReference type="Pfam" id="PF00565">
    <property type="entry name" value="SNase"/>
    <property type="match status" value="1"/>
</dbReference>
<dbReference type="Proteomes" id="UP000317998">
    <property type="component" value="Unassembled WGS sequence"/>
</dbReference>
<feature type="compositionally biased region" description="Low complexity" evidence="4">
    <location>
        <begin position="37"/>
        <end position="46"/>
    </location>
</feature>
<evidence type="ECO:0000256" key="3">
    <source>
        <dbReference type="ARBA" id="ARBA00022801"/>
    </source>
</evidence>
<dbReference type="SMART" id="SM00318">
    <property type="entry name" value="SNc"/>
    <property type="match status" value="1"/>
</dbReference>
<organism evidence="6 7">
    <name type="scientific">Homoserinimonas aerilata</name>
    <dbReference type="NCBI Taxonomy" id="1162970"/>
    <lineage>
        <taxon>Bacteria</taxon>
        <taxon>Bacillati</taxon>
        <taxon>Actinomycetota</taxon>
        <taxon>Actinomycetes</taxon>
        <taxon>Micrococcales</taxon>
        <taxon>Microbacteriaceae</taxon>
        <taxon>Homoserinimonas</taxon>
    </lineage>
</organism>
<evidence type="ECO:0000256" key="2">
    <source>
        <dbReference type="ARBA" id="ARBA00022759"/>
    </source>
</evidence>
<evidence type="ECO:0000259" key="5">
    <source>
        <dbReference type="PROSITE" id="PS50830"/>
    </source>
</evidence>
<evidence type="ECO:0000256" key="1">
    <source>
        <dbReference type="ARBA" id="ARBA00022722"/>
    </source>
</evidence>
<feature type="region of interest" description="Disordered" evidence="4">
    <location>
        <begin position="37"/>
        <end position="66"/>
    </location>
</feature>
<evidence type="ECO:0000313" key="6">
    <source>
        <dbReference type="EMBL" id="TQL41942.1"/>
    </source>
</evidence>
<accession>A0A542Y1I7</accession>